<proteinExistence type="predicted"/>
<organism evidence="1 2">
    <name type="scientific">Daphnia magna</name>
    <dbReference type="NCBI Taxonomy" id="35525"/>
    <lineage>
        <taxon>Eukaryota</taxon>
        <taxon>Metazoa</taxon>
        <taxon>Ecdysozoa</taxon>
        <taxon>Arthropoda</taxon>
        <taxon>Crustacea</taxon>
        <taxon>Branchiopoda</taxon>
        <taxon>Diplostraca</taxon>
        <taxon>Cladocera</taxon>
        <taxon>Anomopoda</taxon>
        <taxon>Daphniidae</taxon>
        <taxon>Daphnia</taxon>
    </lineage>
</organism>
<gene>
    <name evidence="1" type="ORF">OUZ56_006108</name>
</gene>
<dbReference type="EMBL" id="JAOYFB010000001">
    <property type="protein sequence ID" value="KAK4004372.1"/>
    <property type="molecule type" value="Genomic_DNA"/>
</dbReference>
<accession>A0ABQ9YUM9</accession>
<dbReference type="Proteomes" id="UP001234178">
    <property type="component" value="Unassembled WGS sequence"/>
</dbReference>
<reference evidence="1 2" key="1">
    <citation type="journal article" date="2023" name="Nucleic Acids Res.">
        <title>The hologenome of Daphnia magna reveals possible DNA methylation and microbiome-mediated evolution of the host genome.</title>
        <authorList>
            <person name="Chaturvedi A."/>
            <person name="Li X."/>
            <person name="Dhandapani V."/>
            <person name="Marshall H."/>
            <person name="Kissane S."/>
            <person name="Cuenca-Cambronero M."/>
            <person name="Asole G."/>
            <person name="Calvet F."/>
            <person name="Ruiz-Romero M."/>
            <person name="Marangio P."/>
            <person name="Guigo R."/>
            <person name="Rago D."/>
            <person name="Mirbahai L."/>
            <person name="Eastwood N."/>
            <person name="Colbourne J.K."/>
            <person name="Zhou J."/>
            <person name="Mallon E."/>
            <person name="Orsini L."/>
        </authorList>
    </citation>
    <scope>NUCLEOTIDE SEQUENCE [LARGE SCALE GENOMIC DNA]</scope>
    <source>
        <strain evidence="1">LRV0_1</strain>
    </source>
</reference>
<sequence>MMLWLNKNCLPRTIRNSTLTQLSPIKEILKLQRDIGPTDQFGPRKPKSTTELTHNERSGIVTPIGKKATLLVRGRDHPYHVAKIPIVANEEKQIRYTVG</sequence>
<name>A0ABQ9YUM9_9CRUS</name>
<comment type="caution">
    <text evidence="1">The sequence shown here is derived from an EMBL/GenBank/DDBJ whole genome shotgun (WGS) entry which is preliminary data.</text>
</comment>
<evidence type="ECO:0000313" key="1">
    <source>
        <dbReference type="EMBL" id="KAK4004372.1"/>
    </source>
</evidence>
<evidence type="ECO:0000313" key="2">
    <source>
        <dbReference type="Proteomes" id="UP001234178"/>
    </source>
</evidence>
<protein>
    <submittedName>
        <fullName evidence="1">Uncharacterized protein</fullName>
    </submittedName>
</protein>
<keyword evidence="2" id="KW-1185">Reference proteome</keyword>